<dbReference type="Proteomes" id="UP000231019">
    <property type="component" value="Unassembled WGS sequence"/>
</dbReference>
<proteinExistence type="predicted"/>
<evidence type="ECO:0000313" key="1">
    <source>
        <dbReference type="EMBL" id="PIW14966.1"/>
    </source>
</evidence>
<dbReference type="AlphaFoldDB" id="A0A2M7FZV5"/>
<gene>
    <name evidence="1" type="ORF">COW36_18735</name>
</gene>
<reference evidence="1 2" key="1">
    <citation type="submission" date="2017-09" db="EMBL/GenBank/DDBJ databases">
        <title>Depth-based differentiation of microbial function through sediment-hosted aquifers and enrichment of novel symbionts in the deep terrestrial subsurface.</title>
        <authorList>
            <person name="Probst A.J."/>
            <person name="Ladd B."/>
            <person name="Jarett J.K."/>
            <person name="Geller-Mcgrath D.E."/>
            <person name="Sieber C.M."/>
            <person name="Emerson J.B."/>
            <person name="Anantharaman K."/>
            <person name="Thomas B.C."/>
            <person name="Malmstrom R."/>
            <person name="Stieglmeier M."/>
            <person name="Klingl A."/>
            <person name="Woyke T."/>
            <person name="Ryan C.M."/>
            <person name="Banfield J.F."/>
        </authorList>
    </citation>
    <scope>NUCLEOTIDE SEQUENCE [LARGE SCALE GENOMIC DNA]</scope>
    <source>
        <strain evidence="1">CG17_big_fil_post_rev_8_21_14_2_50_48_46</strain>
    </source>
</reference>
<comment type="caution">
    <text evidence="1">The sequence shown here is derived from an EMBL/GenBank/DDBJ whole genome shotgun (WGS) entry which is preliminary data.</text>
</comment>
<accession>A0A2M7FZV5</accession>
<sequence>MSISIPFSSGQALEVLCSEHITWEALGLLSFLLAHPGQGFSVKELLMNSNGADSERIKKNIRKLVREKRARFTDGRVFAMEAVAQ</sequence>
<evidence type="ECO:0000313" key="2">
    <source>
        <dbReference type="Proteomes" id="UP000231019"/>
    </source>
</evidence>
<name>A0A2M7FZV5_9BACT</name>
<protein>
    <submittedName>
        <fullName evidence="1">Uncharacterized protein</fullName>
    </submittedName>
</protein>
<organism evidence="1 2">
    <name type="scientific">bacterium (Candidatus Blackallbacteria) CG17_big_fil_post_rev_8_21_14_2_50_48_46</name>
    <dbReference type="NCBI Taxonomy" id="2014261"/>
    <lineage>
        <taxon>Bacteria</taxon>
        <taxon>Candidatus Blackallbacteria</taxon>
    </lineage>
</organism>
<dbReference type="EMBL" id="PFFQ01000054">
    <property type="protein sequence ID" value="PIW14966.1"/>
    <property type="molecule type" value="Genomic_DNA"/>
</dbReference>